<evidence type="ECO:0000256" key="1">
    <source>
        <dbReference type="SAM" id="MobiDB-lite"/>
    </source>
</evidence>
<gene>
    <name evidence="2" type="ORF">HGM15179_013463</name>
</gene>
<organism evidence="2 3">
    <name type="scientific">Zosterops borbonicus</name>
    <dbReference type="NCBI Taxonomy" id="364589"/>
    <lineage>
        <taxon>Eukaryota</taxon>
        <taxon>Metazoa</taxon>
        <taxon>Chordata</taxon>
        <taxon>Craniata</taxon>
        <taxon>Vertebrata</taxon>
        <taxon>Euteleostomi</taxon>
        <taxon>Archelosauria</taxon>
        <taxon>Archosauria</taxon>
        <taxon>Dinosauria</taxon>
        <taxon>Saurischia</taxon>
        <taxon>Theropoda</taxon>
        <taxon>Coelurosauria</taxon>
        <taxon>Aves</taxon>
        <taxon>Neognathae</taxon>
        <taxon>Neoaves</taxon>
        <taxon>Telluraves</taxon>
        <taxon>Australaves</taxon>
        <taxon>Passeriformes</taxon>
        <taxon>Sylvioidea</taxon>
        <taxon>Zosteropidae</taxon>
        <taxon>Zosterops</taxon>
    </lineage>
</organism>
<sequence>LGLGNTAGLELEVSHQLPTAEHEAPPKKSMKESQKKGRTPMGKKESVTDRITAKQDSVAGRE</sequence>
<evidence type="ECO:0000313" key="2">
    <source>
        <dbReference type="EMBL" id="TRZ13647.1"/>
    </source>
</evidence>
<dbReference type="EMBL" id="SWJQ01000491">
    <property type="protein sequence ID" value="TRZ13647.1"/>
    <property type="molecule type" value="Genomic_DNA"/>
</dbReference>
<feature type="compositionally biased region" description="Basic and acidic residues" evidence="1">
    <location>
        <begin position="20"/>
        <end position="35"/>
    </location>
</feature>
<name>A0A8K1G8B6_9PASS</name>
<keyword evidence="3" id="KW-1185">Reference proteome</keyword>
<dbReference type="Proteomes" id="UP000796761">
    <property type="component" value="Unassembled WGS sequence"/>
</dbReference>
<proteinExistence type="predicted"/>
<feature type="non-terminal residue" evidence="2">
    <location>
        <position position="62"/>
    </location>
</feature>
<comment type="caution">
    <text evidence="2">The sequence shown here is derived from an EMBL/GenBank/DDBJ whole genome shotgun (WGS) entry which is preliminary data.</text>
</comment>
<accession>A0A8K1G8B6</accession>
<dbReference type="AlphaFoldDB" id="A0A8K1G8B6"/>
<evidence type="ECO:0000313" key="3">
    <source>
        <dbReference type="Proteomes" id="UP000796761"/>
    </source>
</evidence>
<reference evidence="2" key="1">
    <citation type="submission" date="2019-04" db="EMBL/GenBank/DDBJ databases">
        <title>Genome assembly of Zosterops borbonicus 15179.</title>
        <authorList>
            <person name="Leroy T."/>
            <person name="Anselmetti Y."/>
            <person name="Tilak M.-K."/>
            <person name="Nabholz B."/>
        </authorList>
    </citation>
    <scope>NUCLEOTIDE SEQUENCE</scope>
    <source>
        <strain evidence="2">HGM_15179</strain>
        <tissue evidence="2">Muscle</tissue>
    </source>
</reference>
<feature type="non-terminal residue" evidence="2">
    <location>
        <position position="1"/>
    </location>
</feature>
<protein>
    <submittedName>
        <fullName evidence="2">Uncharacterized protein</fullName>
    </submittedName>
</protein>
<feature type="compositionally biased region" description="Basic and acidic residues" evidence="1">
    <location>
        <begin position="42"/>
        <end position="62"/>
    </location>
</feature>
<feature type="region of interest" description="Disordered" evidence="1">
    <location>
        <begin position="1"/>
        <end position="62"/>
    </location>
</feature>